<comment type="caution">
    <text evidence="2">The sequence shown here is derived from an EMBL/GenBank/DDBJ whole genome shotgun (WGS) entry which is preliminary data.</text>
</comment>
<keyword evidence="1" id="KW-0472">Membrane</keyword>
<evidence type="ECO:0000256" key="1">
    <source>
        <dbReference type="SAM" id="Phobius"/>
    </source>
</evidence>
<keyword evidence="1" id="KW-1133">Transmembrane helix</keyword>
<evidence type="ECO:0000313" key="2">
    <source>
        <dbReference type="EMBL" id="KAH0462771.1"/>
    </source>
</evidence>
<accession>A0AAV7H2U6</accession>
<keyword evidence="1" id="KW-0812">Transmembrane</keyword>
<gene>
    <name evidence="2" type="ORF">IEQ34_010346</name>
</gene>
<dbReference type="AlphaFoldDB" id="A0AAV7H2U6"/>
<feature type="transmembrane region" description="Helical" evidence="1">
    <location>
        <begin position="46"/>
        <end position="65"/>
    </location>
</feature>
<keyword evidence="3" id="KW-1185">Reference proteome</keyword>
<dbReference type="Proteomes" id="UP000775213">
    <property type="component" value="Unassembled WGS sequence"/>
</dbReference>
<protein>
    <submittedName>
        <fullName evidence="2">Uncharacterized protein</fullName>
    </submittedName>
</protein>
<proteinExistence type="predicted"/>
<organism evidence="2 3">
    <name type="scientific">Dendrobium chrysotoxum</name>
    <name type="common">Orchid</name>
    <dbReference type="NCBI Taxonomy" id="161865"/>
    <lineage>
        <taxon>Eukaryota</taxon>
        <taxon>Viridiplantae</taxon>
        <taxon>Streptophyta</taxon>
        <taxon>Embryophyta</taxon>
        <taxon>Tracheophyta</taxon>
        <taxon>Spermatophyta</taxon>
        <taxon>Magnoliopsida</taxon>
        <taxon>Liliopsida</taxon>
        <taxon>Asparagales</taxon>
        <taxon>Orchidaceae</taxon>
        <taxon>Epidendroideae</taxon>
        <taxon>Malaxideae</taxon>
        <taxon>Dendrobiinae</taxon>
        <taxon>Dendrobium</taxon>
    </lineage>
</organism>
<reference evidence="2 3" key="1">
    <citation type="journal article" date="2021" name="Hortic Res">
        <title>Chromosome-scale assembly of the Dendrobium chrysotoxum genome enhances the understanding of orchid evolution.</title>
        <authorList>
            <person name="Zhang Y."/>
            <person name="Zhang G.Q."/>
            <person name="Zhang D."/>
            <person name="Liu X.D."/>
            <person name="Xu X.Y."/>
            <person name="Sun W.H."/>
            <person name="Yu X."/>
            <person name="Zhu X."/>
            <person name="Wang Z.W."/>
            <person name="Zhao X."/>
            <person name="Zhong W.Y."/>
            <person name="Chen H."/>
            <person name="Yin W.L."/>
            <person name="Huang T."/>
            <person name="Niu S.C."/>
            <person name="Liu Z.J."/>
        </authorList>
    </citation>
    <scope>NUCLEOTIDE SEQUENCE [LARGE SCALE GENOMIC DNA]</scope>
    <source>
        <strain evidence="2">Lindl</strain>
    </source>
</reference>
<dbReference type="EMBL" id="JAGFBR010000009">
    <property type="protein sequence ID" value="KAH0462771.1"/>
    <property type="molecule type" value="Genomic_DNA"/>
</dbReference>
<evidence type="ECO:0000313" key="3">
    <source>
        <dbReference type="Proteomes" id="UP000775213"/>
    </source>
</evidence>
<name>A0AAV7H2U6_DENCH</name>
<sequence length="84" mass="9032">MEVKNIYSADCSGDIIFLESLTLVLLGVSPCPVGQMNISQAHAKTTGASAAIICTSSSAFIIFLMRASGRLWFLKILVCSISRY</sequence>